<protein>
    <recommendedName>
        <fullName evidence="3">Bacterial Ig-like domain-containing protein</fullName>
    </recommendedName>
</protein>
<dbReference type="EMBL" id="CABVJC010000001">
    <property type="protein sequence ID" value="VVP79559.1"/>
    <property type="molecule type" value="Genomic_DNA"/>
</dbReference>
<accession>A0A5E7RZY2</accession>
<sequence>MSTPDKPITEPFPPTIKLPEEGKETGVATLFLGSGIPGALVQVWNIEETHSLGGGQVSANGRWTFSFSGAQFPGEHGIKARQEVEGVMSGWSEERKYKVLLRPPINIPVVMEPEEEAEVDAVPVFYGDVTQPIGIVSIIDLDTGLEIARASVDSEMQWHTQATPPLTEGRYRISAIHNIDGKLSDWGRVRTFTVTTEGKGEGET</sequence>
<reference evidence="1 2" key="1">
    <citation type="submission" date="2019-09" db="EMBL/GenBank/DDBJ databases">
        <authorList>
            <person name="Chandra G."/>
            <person name="Truman W A."/>
        </authorList>
    </citation>
    <scope>NUCLEOTIDE SEQUENCE [LARGE SCALE GENOMIC DNA]</scope>
    <source>
        <strain evidence="1">PS941</strain>
    </source>
</reference>
<evidence type="ECO:0000313" key="1">
    <source>
        <dbReference type="EMBL" id="VVP79559.1"/>
    </source>
</evidence>
<evidence type="ECO:0000313" key="2">
    <source>
        <dbReference type="Proteomes" id="UP000326452"/>
    </source>
</evidence>
<dbReference type="Proteomes" id="UP000326452">
    <property type="component" value="Unassembled WGS sequence"/>
</dbReference>
<dbReference type="RefSeq" id="WP_150692076.1">
    <property type="nucleotide sequence ID" value="NZ_CABVJC010000001.1"/>
</dbReference>
<name>A0A5E7RZY2_PSEFL</name>
<dbReference type="OrthoDB" id="7020811at2"/>
<proteinExistence type="predicted"/>
<gene>
    <name evidence="1" type="ORF">PS941_00652</name>
</gene>
<evidence type="ECO:0008006" key="3">
    <source>
        <dbReference type="Google" id="ProtNLM"/>
    </source>
</evidence>
<organism evidence="1 2">
    <name type="scientific">Pseudomonas fluorescens</name>
    <dbReference type="NCBI Taxonomy" id="294"/>
    <lineage>
        <taxon>Bacteria</taxon>
        <taxon>Pseudomonadati</taxon>
        <taxon>Pseudomonadota</taxon>
        <taxon>Gammaproteobacteria</taxon>
        <taxon>Pseudomonadales</taxon>
        <taxon>Pseudomonadaceae</taxon>
        <taxon>Pseudomonas</taxon>
    </lineage>
</organism>
<dbReference type="AlphaFoldDB" id="A0A5E7RZY2"/>